<sequence>MLAGTKTIINGPGGQKMPSSLDRTDRALLAALQDNARLTVAELADQVALTTSPCWRRVKLLEENGYITGYQAILSPKSLGFGVTAFVSIMMDSHTKDMALAFEQRLMEIPEIVACHNISGRYDFLLEILARDLESFGEFTREVLQRLPGVKEIYSSFSYKAVKERRVIPVSEKHI</sequence>
<dbReference type="GO" id="GO:0043200">
    <property type="term" value="P:response to amino acid"/>
    <property type="evidence" value="ECO:0007669"/>
    <property type="project" value="TreeGrafter"/>
</dbReference>
<dbReference type="PROSITE" id="PS50956">
    <property type="entry name" value="HTH_ASNC_2"/>
    <property type="match status" value="1"/>
</dbReference>
<evidence type="ECO:0000256" key="2">
    <source>
        <dbReference type="ARBA" id="ARBA00023125"/>
    </source>
</evidence>
<dbReference type="InterPro" id="IPR011991">
    <property type="entry name" value="ArsR-like_HTH"/>
</dbReference>
<dbReference type="GO" id="GO:0005829">
    <property type="term" value="C:cytosol"/>
    <property type="evidence" value="ECO:0007669"/>
    <property type="project" value="TreeGrafter"/>
</dbReference>
<evidence type="ECO:0000313" key="7">
    <source>
        <dbReference type="Proteomes" id="UP000005268"/>
    </source>
</evidence>
<dbReference type="SUPFAM" id="SSF54909">
    <property type="entry name" value="Dimeric alpha+beta barrel"/>
    <property type="match status" value="1"/>
</dbReference>
<dbReference type="Proteomes" id="UP000005268">
    <property type="component" value="Chromosome"/>
</dbReference>
<dbReference type="InterPro" id="IPR036390">
    <property type="entry name" value="WH_DNA-bd_sf"/>
</dbReference>
<dbReference type="PRINTS" id="PR00033">
    <property type="entry name" value="HTHASNC"/>
</dbReference>
<dbReference type="Gene3D" id="1.10.10.10">
    <property type="entry name" value="Winged helix-like DNA-binding domain superfamily/Winged helix DNA-binding domain"/>
    <property type="match status" value="1"/>
</dbReference>
<dbReference type="Gene3D" id="3.30.70.920">
    <property type="match status" value="1"/>
</dbReference>
<dbReference type="InterPro" id="IPR036388">
    <property type="entry name" value="WH-like_DNA-bd_sf"/>
</dbReference>
<keyword evidence="3" id="KW-0804">Transcription</keyword>
<dbReference type="KEGG" id="ppi:YSA_03046"/>
<accession>I3USF0</accession>
<name>I3USF0_PSEPU</name>
<dbReference type="InterPro" id="IPR019888">
    <property type="entry name" value="Tscrpt_reg_AsnC-like"/>
</dbReference>
<dbReference type="HOGENOM" id="CLU_091233_0_0_6"/>
<protein>
    <submittedName>
        <fullName evidence="6">AsnC family transcriptional regulator</fullName>
    </submittedName>
</protein>
<dbReference type="EMBL" id="CP003588">
    <property type="protein sequence ID" value="AFK68421.1"/>
    <property type="molecule type" value="Genomic_DNA"/>
</dbReference>
<dbReference type="InterPro" id="IPR011008">
    <property type="entry name" value="Dimeric_a/b-barrel"/>
</dbReference>
<gene>
    <name evidence="6" type="ORF">YSA_03046</name>
</gene>
<feature type="region of interest" description="Disordered" evidence="4">
    <location>
        <begin position="1"/>
        <end position="20"/>
    </location>
</feature>
<evidence type="ECO:0000256" key="1">
    <source>
        <dbReference type="ARBA" id="ARBA00023015"/>
    </source>
</evidence>
<dbReference type="PANTHER" id="PTHR30154">
    <property type="entry name" value="LEUCINE-RESPONSIVE REGULATORY PROTEIN"/>
    <property type="match status" value="1"/>
</dbReference>
<evidence type="ECO:0000313" key="6">
    <source>
        <dbReference type="EMBL" id="AFK68421.1"/>
    </source>
</evidence>
<dbReference type="SUPFAM" id="SSF46785">
    <property type="entry name" value="Winged helix' DNA-binding domain"/>
    <property type="match status" value="1"/>
</dbReference>
<evidence type="ECO:0000259" key="5">
    <source>
        <dbReference type="PROSITE" id="PS50956"/>
    </source>
</evidence>
<dbReference type="PANTHER" id="PTHR30154:SF34">
    <property type="entry name" value="TRANSCRIPTIONAL REGULATOR AZLB"/>
    <property type="match status" value="1"/>
</dbReference>
<evidence type="ECO:0000256" key="4">
    <source>
        <dbReference type="SAM" id="MobiDB-lite"/>
    </source>
</evidence>
<dbReference type="InterPro" id="IPR000485">
    <property type="entry name" value="AsnC-type_HTH_dom"/>
</dbReference>
<dbReference type="GO" id="GO:0043565">
    <property type="term" value="F:sequence-specific DNA binding"/>
    <property type="evidence" value="ECO:0007669"/>
    <property type="project" value="InterPro"/>
</dbReference>
<dbReference type="PATRIC" id="fig|231023.4.peg.1484"/>
<dbReference type="GO" id="GO:0006355">
    <property type="term" value="P:regulation of DNA-templated transcription"/>
    <property type="evidence" value="ECO:0007669"/>
    <property type="project" value="UniProtKB-ARBA"/>
</dbReference>
<dbReference type="PROSITE" id="PS00519">
    <property type="entry name" value="HTH_ASNC_1"/>
    <property type="match status" value="1"/>
</dbReference>
<proteinExistence type="predicted"/>
<evidence type="ECO:0000256" key="3">
    <source>
        <dbReference type="ARBA" id="ARBA00023163"/>
    </source>
</evidence>
<dbReference type="InterPro" id="IPR019887">
    <property type="entry name" value="Tscrpt_reg_AsnC/Lrp_C"/>
</dbReference>
<dbReference type="SMART" id="SM00344">
    <property type="entry name" value="HTH_ASNC"/>
    <property type="match status" value="1"/>
</dbReference>
<reference evidence="6 7" key="1">
    <citation type="journal article" date="2012" name="J. Bacteriol.">
        <title>Complete Genome Sequence of the Naphthalene-Degrading Pseudomonas putida Strain ND6.</title>
        <authorList>
            <person name="Li S."/>
            <person name="Zhao H."/>
            <person name="Li Y."/>
            <person name="Niu S."/>
            <person name="Cai B."/>
        </authorList>
    </citation>
    <scope>NUCLEOTIDE SEQUENCE [LARGE SCALE GENOMIC DNA]</scope>
    <source>
        <strain evidence="6 7">ND6</strain>
    </source>
</reference>
<dbReference type="AlphaFoldDB" id="I3USF0"/>
<keyword evidence="1" id="KW-0805">Transcription regulation</keyword>
<keyword evidence="2" id="KW-0238">DNA-binding</keyword>
<dbReference type="CDD" id="cd00090">
    <property type="entry name" value="HTH_ARSR"/>
    <property type="match status" value="1"/>
</dbReference>
<dbReference type="Pfam" id="PF01037">
    <property type="entry name" value="AsnC_trans_reg"/>
    <property type="match status" value="1"/>
</dbReference>
<feature type="domain" description="HTH asnC-type" evidence="5">
    <location>
        <begin position="21"/>
        <end position="82"/>
    </location>
</feature>
<organism evidence="6 7">
    <name type="scientific">Pseudomonas putida ND6</name>
    <dbReference type="NCBI Taxonomy" id="231023"/>
    <lineage>
        <taxon>Bacteria</taxon>
        <taxon>Pseudomonadati</taxon>
        <taxon>Pseudomonadota</taxon>
        <taxon>Gammaproteobacteria</taxon>
        <taxon>Pseudomonadales</taxon>
        <taxon>Pseudomonadaceae</taxon>
        <taxon>Pseudomonas</taxon>
    </lineage>
</organism>
<dbReference type="Pfam" id="PF13412">
    <property type="entry name" value="HTH_24"/>
    <property type="match status" value="1"/>
</dbReference>
<dbReference type="InterPro" id="IPR019885">
    <property type="entry name" value="Tscrpt_reg_HTH_AsnC-type_CS"/>
</dbReference>